<reference evidence="3" key="1">
    <citation type="submission" date="2016-10" db="EMBL/GenBank/DDBJ databases">
        <authorList>
            <person name="Varghese N."/>
            <person name="Submissions S."/>
        </authorList>
    </citation>
    <scope>NUCLEOTIDE SEQUENCE [LARGE SCALE GENOMIC DNA]</scope>
    <source>
        <strain evidence="3">GAS369</strain>
    </source>
</reference>
<keyword evidence="1" id="KW-0472">Membrane</keyword>
<keyword evidence="1" id="KW-0812">Transmembrane</keyword>
<dbReference type="EMBL" id="LT629750">
    <property type="protein sequence ID" value="SDS46301.1"/>
    <property type="molecule type" value="Genomic_DNA"/>
</dbReference>
<evidence type="ECO:0000313" key="3">
    <source>
        <dbReference type="Proteomes" id="UP000243904"/>
    </source>
</evidence>
<organism evidence="2 3">
    <name type="scientific">Bradyrhizobium canariense</name>
    <dbReference type="NCBI Taxonomy" id="255045"/>
    <lineage>
        <taxon>Bacteria</taxon>
        <taxon>Pseudomonadati</taxon>
        <taxon>Pseudomonadota</taxon>
        <taxon>Alphaproteobacteria</taxon>
        <taxon>Hyphomicrobiales</taxon>
        <taxon>Nitrobacteraceae</taxon>
        <taxon>Bradyrhizobium</taxon>
    </lineage>
</organism>
<gene>
    <name evidence="2" type="ORF">SAMN05444158_2133</name>
</gene>
<accession>A0A1H1SEF4</accession>
<dbReference type="Proteomes" id="UP000243904">
    <property type="component" value="Chromosome I"/>
</dbReference>
<sequence length="31" mass="3504">MRRLFADRLVLATGVIVILMSVLFALWRVSG</sequence>
<keyword evidence="3" id="KW-1185">Reference proteome</keyword>
<name>A0A1H1SEF4_9BRAD</name>
<feature type="transmembrane region" description="Helical" evidence="1">
    <location>
        <begin position="9"/>
        <end position="27"/>
    </location>
</feature>
<keyword evidence="1" id="KW-1133">Transmembrane helix</keyword>
<protein>
    <submittedName>
        <fullName evidence="2">Uncharacterized protein</fullName>
    </submittedName>
</protein>
<proteinExistence type="predicted"/>
<evidence type="ECO:0000313" key="2">
    <source>
        <dbReference type="EMBL" id="SDS46301.1"/>
    </source>
</evidence>
<evidence type="ECO:0000256" key="1">
    <source>
        <dbReference type="SAM" id="Phobius"/>
    </source>
</evidence>
<dbReference type="AlphaFoldDB" id="A0A1H1SEF4"/>